<dbReference type="EMBL" id="BAAADD010000006">
    <property type="protein sequence ID" value="GAA0574557.1"/>
    <property type="molecule type" value="Genomic_DNA"/>
</dbReference>
<dbReference type="RefSeq" id="WP_166935775.1">
    <property type="nucleotide sequence ID" value="NZ_BAAADD010000006.1"/>
</dbReference>
<protein>
    <recommendedName>
        <fullName evidence="4">Secreted protein</fullName>
    </recommendedName>
</protein>
<evidence type="ECO:0000313" key="2">
    <source>
        <dbReference type="EMBL" id="GAA0574557.1"/>
    </source>
</evidence>
<sequence>MNKTARGFLIAAVCAGPALAQSNDGYDPDRNCRIYVVQRLPVPVRCMAELLGNWSPKPYIDGEFMFRSRQEWLAWKDRDDYRRWKAHDYAAHAASPAPASPPSAPPPPVTTVANQPAASLYCPREISVRLTVDPKSLQGWSATDRTTVLRLEGSPRADGGTLICPYGQVSLSRPAWGRCTPRADGTGFDCTP</sequence>
<gene>
    <name evidence="2" type="ORF">GCM10008942_24130</name>
</gene>
<name>A0ABN1EUC1_9PROT</name>
<comment type="caution">
    <text evidence="2">The sequence shown here is derived from an EMBL/GenBank/DDBJ whole genome shotgun (WGS) entry which is preliminary data.</text>
</comment>
<feature type="chain" id="PRO_5047479685" description="Secreted protein" evidence="1">
    <location>
        <begin position="21"/>
        <end position="192"/>
    </location>
</feature>
<dbReference type="Proteomes" id="UP001499951">
    <property type="component" value="Unassembled WGS sequence"/>
</dbReference>
<evidence type="ECO:0000313" key="3">
    <source>
        <dbReference type="Proteomes" id="UP001499951"/>
    </source>
</evidence>
<proteinExistence type="predicted"/>
<evidence type="ECO:0000256" key="1">
    <source>
        <dbReference type="SAM" id="SignalP"/>
    </source>
</evidence>
<evidence type="ECO:0008006" key="4">
    <source>
        <dbReference type="Google" id="ProtNLM"/>
    </source>
</evidence>
<organism evidence="2 3">
    <name type="scientific">Rhizomicrobium electricum</name>
    <dbReference type="NCBI Taxonomy" id="480070"/>
    <lineage>
        <taxon>Bacteria</taxon>
        <taxon>Pseudomonadati</taxon>
        <taxon>Pseudomonadota</taxon>
        <taxon>Alphaproteobacteria</taxon>
        <taxon>Micropepsales</taxon>
        <taxon>Micropepsaceae</taxon>
        <taxon>Rhizomicrobium</taxon>
    </lineage>
</organism>
<keyword evidence="3" id="KW-1185">Reference proteome</keyword>
<keyword evidence="1" id="KW-0732">Signal</keyword>
<feature type="signal peptide" evidence="1">
    <location>
        <begin position="1"/>
        <end position="20"/>
    </location>
</feature>
<accession>A0ABN1EUC1</accession>
<reference evidence="2 3" key="1">
    <citation type="journal article" date="2019" name="Int. J. Syst. Evol. Microbiol.">
        <title>The Global Catalogue of Microorganisms (GCM) 10K type strain sequencing project: providing services to taxonomists for standard genome sequencing and annotation.</title>
        <authorList>
            <consortium name="The Broad Institute Genomics Platform"/>
            <consortium name="The Broad Institute Genome Sequencing Center for Infectious Disease"/>
            <person name="Wu L."/>
            <person name="Ma J."/>
        </authorList>
    </citation>
    <scope>NUCLEOTIDE SEQUENCE [LARGE SCALE GENOMIC DNA]</scope>
    <source>
        <strain evidence="2 3">JCM 15089</strain>
    </source>
</reference>